<dbReference type="Proteomes" id="UP001162131">
    <property type="component" value="Unassembled WGS sequence"/>
</dbReference>
<dbReference type="AlphaFoldDB" id="A0AAU9J7E3"/>
<evidence type="ECO:0000313" key="2">
    <source>
        <dbReference type="Proteomes" id="UP001162131"/>
    </source>
</evidence>
<dbReference type="EMBL" id="CAJZBQ010000028">
    <property type="protein sequence ID" value="CAG9321251.1"/>
    <property type="molecule type" value="Genomic_DNA"/>
</dbReference>
<name>A0AAU9J7E3_9CILI</name>
<evidence type="ECO:0000313" key="1">
    <source>
        <dbReference type="EMBL" id="CAG9321251.1"/>
    </source>
</evidence>
<sequence length="158" mass="18647">MAQVFRPNPKRRPRHFPTTRDVGLQISENALENNVITVRVSDKSNRKSEKLLKYNETIKKDLKVKNFDFDLKDSQMHLRNFSKIILSPPHILSPIIKRQNSILLHRSMSIADVNRQAPSQQPEIILSKKRKNYSNFKRKVLKLIFQEDLGPKIRKFKF</sequence>
<proteinExistence type="predicted"/>
<keyword evidence="2" id="KW-1185">Reference proteome</keyword>
<evidence type="ECO:0008006" key="3">
    <source>
        <dbReference type="Google" id="ProtNLM"/>
    </source>
</evidence>
<reference evidence="1" key="1">
    <citation type="submission" date="2021-09" db="EMBL/GenBank/DDBJ databases">
        <authorList>
            <consortium name="AG Swart"/>
            <person name="Singh M."/>
            <person name="Singh A."/>
            <person name="Seah K."/>
            <person name="Emmerich C."/>
        </authorList>
    </citation>
    <scope>NUCLEOTIDE SEQUENCE</scope>
    <source>
        <strain evidence="1">ATCC30299</strain>
    </source>
</reference>
<gene>
    <name evidence="1" type="ORF">BSTOLATCC_MIC28538</name>
</gene>
<organism evidence="1 2">
    <name type="scientific">Blepharisma stoltei</name>
    <dbReference type="NCBI Taxonomy" id="1481888"/>
    <lineage>
        <taxon>Eukaryota</taxon>
        <taxon>Sar</taxon>
        <taxon>Alveolata</taxon>
        <taxon>Ciliophora</taxon>
        <taxon>Postciliodesmatophora</taxon>
        <taxon>Heterotrichea</taxon>
        <taxon>Heterotrichida</taxon>
        <taxon>Blepharismidae</taxon>
        <taxon>Blepharisma</taxon>
    </lineage>
</organism>
<accession>A0AAU9J7E3</accession>
<comment type="caution">
    <text evidence="1">The sequence shown here is derived from an EMBL/GenBank/DDBJ whole genome shotgun (WGS) entry which is preliminary data.</text>
</comment>
<protein>
    <recommendedName>
        <fullName evidence="3">Ribosomal protein S10</fullName>
    </recommendedName>
</protein>